<dbReference type="SUPFAM" id="SSF53850">
    <property type="entry name" value="Periplasmic binding protein-like II"/>
    <property type="match status" value="1"/>
</dbReference>
<gene>
    <name evidence="10" type="ORF">NF348_03490</name>
</gene>
<evidence type="ECO:0000256" key="4">
    <source>
        <dbReference type="ARBA" id="ARBA00022729"/>
    </source>
</evidence>
<proteinExistence type="inferred from homology"/>
<keyword evidence="7" id="KW-0564">Palmitate</keyword>
<evidence type="ECO:0000256" key="3">
    <source>
        <dbReference type="ARBA" id="ARBA00022475"/>
    </source>
</evidence>
<evidence type="ECO:0000313" key="10">
    <source>
        <dbReference type="EMBL" id="MCP8886159.1"/>
    </source>
</evidence>
<keyword evidence="8" id="KW-0449">Lipoprotein</keyword>
<keyword evidence="6" id="KW-0472">Membrane</keyword>
<dbReference type="PANTHER" id="PTHR43649">
    <property type="entry name" value="ARABINOSE-BINDING PROTEIN-RELATED"/>
    <property type="match status" value="1"/>
</dbReference>
<dbReference type="AlphaFoldDB" id="A0A9Q4ALB6"/>
<feature type="signal peptide" evidence="9">
    <location>
        <begin position="1"/>
        <end position="23"/>
    </location>
</feature>
<evidence type="ECO:0000256" key="8">
    <source>
        <dbReference type="ARBA" id="ARBA00023288"/>
    </source>
</evidence>
<dbReference type="Pfam" id="PF13416">
    <property type="entry name" value="SBP_bac_8"/>
    <property type="match status" value="1"/>
</dbReference>
<evidence type="ECO:0000256" key="7">
    <source>
        <dbReference type="ARBA" id="ARBA00023139"/>
    </source>
</evidence>
<dbReference type="GO" id="GO:0042597">
    <property type="term" value="C:periplasmic space"/>
    <property type="evidence" value="ECO:0007669"/>
    <property type="project" value="UniProtKB-SubCell"/>
</dbReference>
<dbReference type="InterPro" id="IPR050490">
    <property type="entry name" value="Bact_solute-bd_prot1"/>
</dbReference>
<keyword evidence="3" id="KW-1003">Cell membrane</keyword>
<keyword evidence="11" id="KW-1185">Reference proteome</keyword>
<dbReference type="RefSeq" id="WP_254672661.1">
    <property type="nucleotide sequence ID" value="NZ_JAMWDU010000001.1"/>
</dbReference>
<dbReference type="Proteomes" id="UP001060275">
    <property type="component" value="Unassembled WGS sequence"/>
</dbReference>
<protein>
    <submittedName>
        <fullName evidence="10">ABC transporter substrate-binding protein</fullName>
    </submittedName>
</protein>
<evidence type="ECO:0000256" key="2">
    <source>
        <dbReference type="ARBA" id="ARBA00008520"/>
    </source>
</evidence>
<dbReference type="Gene3D" id="3.40.190.10">
    <property type="entry name" value="Periplasmic binding protein-like II"/>
    <property type="match status" value="1"/>
</dbReference>
<accession>A0A9Q4ALB6</accession>
<evidence type="ECO:0000256" key="9">
    <source>
        <dbReference type="SAM" id="SignalP"/>
    </source>
</evidence>
<comment type="subcellular location">
    <subcellularLocation>
        <location evidence="1">Periplasm</location>
    </subcellularLocation>
</comment>
<feature type="chain" id="PRO_5040259549" evidence="9">
    <location>
        <begin position="24"/>
        <end position="421"/>
    </location>
</feature>
<comment type="caution">
    <text evidence="10">The sequence shown here is derived from an EMBL/GenBank/DDBJ whole genome shotgun (WGS) entry which is preliminary data.</text>
</comment>
<dbReference type="PANTHER" id="PTHR43649:SF33">
    <property type="entry name" value="POLYGALACTURONAN_RHAMNOGALACTURONAN-BINDING PROTEIN YTCQ"/>
    <property type="match status" value="1"/>
</dbReference>
<evidence type="ECO:0000313" key="11">
    <source>
        <dbReference type="Proteomes" id="UP001060275"/>
    </source>
</evidence>
<keyword evidence="4 9" id="KW-0732">Signal</keyword>
<comment type="similarity">
    <text evidence="2">Belongs to the bacterial solute-binding protein 1 family.</text>
</comment>
<keyword evidence="5" id="KW-0574">Periplasm</keyword>
<evidence type="ECO:0000256" key="6">
    <source>
        <dbReference type="ARBA" id="ARBA00023136"/>
    </source>
</evidence>
<reference evidence="10" key="1">
    <citation type="submission" date="2022-06" db="EMBL/GenBank/DDBJ databases">
        <title>Devosia sp. XJ19-45 genome assembly.</title>
        <authorList>
            <person name="Li B."/>
            <person name="Cai M."/>
            <person name="Nie G."/>
            <person name="Li W."/>
        </authorList>
    </citation>
    <scope>NUCLEOTIDE SEQUENCE</scope>
    <source>
        <strain evidence="10">XJ19-45</strain>
    </source>
</reference>
<evidence type="ECO:0000256" key="5">
    <source>
        <dbReference type="ARBA" id="ARBA00022764"/>
    </source>
</evidence>
<sequence length="421" mass="44712">MKTTKTLLGAAALALMAAVPAQAQVLFWSTQAAPVEETQKMREDVLAGFEGGVDFQPQEVGPFITRLEAEISAGSGNIGVVGALHGDLSTYADAWVDLSDVDLSGVAVSEAFLELGKLGTDEQKYLPWMQANYVMAANKQALEYLPEGADINALTYDQLVDWAQAMAEDTGSPKFGFPAGPQGLKHRFFQGFLIPSFAGSTVTKFASDEAAAGWEVFKELWQYTNPASTNYAFMQEPLLSGDVWVAFDHIARLADAFNQRPDDFVAFPAPAGPMGRGFMPVLAGVAVPASAPDVEAAKALVQYMLQPDTQVATLLATNFYPVTDAPLPAELPASARALGPAITAMTTSADALPALLPVGLGDMGGQFNQVYTDTFERIVLGNQPIADVLAQQADTLRSVMEQANAPCWLPDAPSEGPCPVD</sequence>
<dbReference type="EMBL" id="JAMWDU010000001">
    <property type="protein sequence ID" value="MCP8886159.1"/>
    <property type="molecule type" value="Genomic_DNA"/>
</dbReference>
<evidence type="ECO:0000256" key="1">
    <source>
        <dbReference type="ARBA" id="ARBA00004418"/>
    </source>
</evidence>
<name>A0A9Q4ALB6_9HYPH</name>
<organism evidence="10 11">
    <name type="scientific">Devosia ureilytica</name>
    <dbReference type="NCBI Taxonomy" id="2952754"/>
    <lineage>
        <taxon>Bacteria</taxon>
        <taxon>Pseudomonadati</taxon>
        <taxon>Pseudomonadota</taxon>
        <taxon>Alphaproteobacteria</taxon>
        <taxon>Hyphomicrobiales</taxon>
        <taxon>Devosiaceae</taxon>
        <taxon>Devosia</taxon>
    </lineage>
</organism>
<dbReference type="InterPro" id="IPR006059">
    <property type="entry name" value="SBP"/>
</dbReference>